<feature type="domain" description="Cupin type-1" evidence="4">
    <location>
        <begin position="242"/>
        <end position="383"/>
    </location>
</feature>
<protein>
    <submittedName>
        <fullName evidence="5">Cupin domain-containing protein</fullName>
    </submittedName>
</protein>
<dbReference type="AlphaFoldDB" id="A0A8J7P6X0"/>
<feature type="binding site" evidence="2">
    <location>
        <position position="294"/>
    </location>
    <ligand>
        <name>Mn(2+)</name>
        <dbReference type="ChEBI" id="CHEBI:29035"/>
        <label>2</label>
    </ligand>
</feature>
<dbReference type="Proteomes" id="UP000664277">
    <property type="component" value="Unassembled WGS sequence"/>
</dbReference>
<dbReference type="PANTHER" id="PTHR35848">
    <property type="entry name" value="OXALATE-BINDING PROTEIN"/>
    <property type="match status" value="1"/>
</dbReference>
<sequence length="401" mass="43943">MEKRNIGAIALAVAFVLQLNPLAASARSEAPWVARHGVPKLAQTPDGKIATNDGDQMPEIKYELGKQPLKEHPGGASNEATARNFPISKGLAGVSMFLKPGGLREMHWHANAAEWAYVVKGHCRITVIDPEGHHEIKDFGPGDVWYFPRGHGHSIQGLGDEECHFILVFDSGYFSEFSTFSVSDWLAQTPPEVLSKNFGLPASTFAGFPKKEVYISQGPVPAPLPLDPVPGSENPPPLTHKFSLGGKTPVSTPGGSFNVVDQKQFPISTTMTGAILKMKPYAMRLLHWHPNADEWQYYIKGRARMTVFGSQGRSITREFGPGDVGYVPMGCGHYLETVGDEECEVLAVFNSGNYEEITLTEWLAKTPERLLETNLSVSPKIIEAIRKGQMLFSLPQPPAKK</sequence>
<dbReference type="CDD" id="cd20304">
    <property type="entry name" value="cupin_OxDC_N"/>
    <property type="match status" value="1"/>
</dbReference>
<evidence type="ECO:0000256" key="3">
    <source>
        <dbReference type="SAM" id="SignalP"/>
    </source>
</evidence>
<evidence type="ECO:0000256" key="1">
    <source>
        <dbReference type="ARBA" id="ARBA00022723"/>
    </source>
</evidence>
<dbReference type="NCBIfam" id="TIGR03404">
    <property type="entry name" value="bicupin_oxalic"/>
    <property type="match status" value="1"/>
</dbReference>
<dbReference type="Pfam" id="PF00190">
    <property type="entry name" value="Cupin_1"/>
    <property type="match status" value="2"/>
</dbReference>
<dbReference type="CDD" id="cd20305">
    <property type="entry name" value="cupin_OxDC_C"/>
    <property type="match status" value="1"/>
</dbReference>
<dbReference type="PANTHER" id="PTHR35848:SF9">
    <property type="entry name" value="SLL1358 PROTEIN"/>
    <property type="match status" value="1"/>
</dbReference>
<name>A0A8J7P6X0_9BACT</name>
<feature type="binding site" evidence="2">
    <location>
        <position position="153"/>
    </location>
    <ligand>
        <name>Mn(2+)</name>
        <dbReference type="ChEBI" id="CHEBI:29035"/>
        <label>1</label>
    </ligand>
</feature>
<feature type="domain" description="Cupin type-1" evidence="4">
    <location>
        <begin position="62"/>
        <end position="206"/>
    </location>
</feature>
<dbReference type="Gene3D" id="2.60.120.10">
    <property type="entry name" value="Jelly Rolls"/>
    <property type="match status" value="2"/>
</dbReference>
<evidence type="ECO:0000256" key="2">
    <source>
        <dbReference type="PIRSR" id="PIRSR617774-2"/>
    </source>
</evidence>
<dbReference type="InterPro" id="IPR051610">
    <property type="entry name" value="GPI/OXD"/>
</dbReference>
<evidence type="ECO:0000259" key="4">
    <source>
        <dbReference type="SMART" id="SM00835"/>
    </source>
</evidence>
<feature type="binding site" evidence="2">
    <location>
        <position position="109"/>
    </location>
    <ligand>
        <name>Mn(2+)</name>
        <dbReference type="ChEBI" id="CHEBI:29035"/>
        <label>1</label>
    </ligand>
</feature>
<feature type="binding site" evidence="2">
    <location>
        <position position="114"/>
    </location>
    <ligand>
        <name>Mn(2+)</name>
        <dbReference type="ChEBI" id="CHEBI:29035"/>
        <label>1</label>
    </ligand>
</feature>
<dbReference type="SMART" id="SM00835">
    <property type="entry name" value="Cupin_1"/>
    <property type="match status" value="2"/>
</dbReference>
<evidence type="ECO:0000313" key="5">
    <source>
        <dbReference type="EMBL" id="MBN8659101.1"/>
    </source>
</evidence>
<gene>
    <name evidence="5" type="ORF">J0M35_01975</name>
</gene>
<dbReference type="InterPro" id="IPR017774">
    <property type="entry name" value="Bicupin_oxalate_deCO2ase/Oxase"/>
</dbReference>
<comment type="caution">
    <text evidence="5">The sequence shown here is derived from an EMBL/GenBank/DDBJ whole genome shotgun (WGS) entry which is preliminary data.</text>
</comment>
<feature type="chain" id="PRO_5035247222" evidence="3">
    <location>
        <begin position="27"/>
        <end position="401"/>
    </location>
</feature>
<dbReference type="InterPro" id="IPR011051">
    <property type="entry name" value="RmlC_Cupin_sf"/>
</dbReference>
<feature type="binding site" evidence="2">
    <location>
        <position position="333"/>
    </location>
    <ligand>
        <name>Mn(2+)</name>
        <dbReference type="ChEBI" id="CHEBI:29035"/>
        <label>2</label>
    </ligand>
</feature>
<comment type="cofactor">
    <cofactor evidence="2">
        <name>Mn(2+)</name>
        <dbReference type="ChEBI" id="CHEBI:29035"/>
    </cofactor>
    <text evidence="2">Binds 2 manganese ions per subunit.</text>
</comment>
<keyword evidence="1 2" id="KW-0479">Metal-binding</keyword>
<proteinExistence type="predicted"/>
<dbReference type="GO" id="GO:0033609">
    <property type="term" value="P:oxalate metabolic process"/>
    <property type="evidence" value="ECO:0007669"/>
    <property type="project" value="InterPro"/>
</dbReference>
<evidence type="ECO:0000313" key="6">
    <source>
        <dbReference type="Proteomes" id="UP000664277"/>
    </source>
</evidence>
<accession>A0A8J7P6X0</accession>
<keyword evidence="3" id="KW-0732">Signal</keyword>
<dbReference type="InterPro" id="IPR014710">
    <property type="entry name" value="RmlC-like_jellyroll"/>
</dbReference>
<dbReference type="EMBL" id="JAFLCK010000002">
    <property type="protein sequence ID" value="MBN8659101.1"/>
    <property type="molecule type" value="Genomic_DNA"/>
</dbReference>
<dbReference type="GO" id="GO:0046872">
    <property type="term" value="F:metal ion binding"/>
    <property type="evidence" value="ECO:0007669"/>
    <property type="project" value="UniProtKB-KW"/>
</dbReference>
<keyword evidence="2" id="KW-0464">Manganese</keyword>
<reference evidence="5" key="1">
    <citation type="submission" date="2021-02" db="EMBL/GenBank/DDBJ databases">
        <title>Genome-Resolved Metagenomics of a Microbial Community Performing Photosynthetic Biological Nutrient Removal.</title>
        <authorList>
            <person name="Mcdaniel E.A."/>
        </authorList>
    </citation>
    <scope>NUCLEOTIDE SEQUENCE</scope>
    <source>
        <strain evidence="5">UWPOB_OBS1</strain>
    </source>
</reference>
<organism evidence="5 6">
    <name type="scientific">Candidatus Obscuribacter phosphatis</name>
    <dbReference type="NCBI Taxonomy" id="1906157"/>
    <lineage>
        <taxon>Bacteria</taxon>
        <taxon>Bacillati</taxon>
        <taxon>Candidatus Melainabacteria</taxon>
        <taxon>Candidatus Obscuribacterales</taxon>
        <taxon>Candidatus Obscuribacteraceae</taxon>
        <taxon>Candidatus Obscuribacter</taxon>
    </lineage>
</organism>
<feature type="signal peptide" evidence="3">
    <location>
        <begin position="1"/>
        <end position="26"/>
    </location>
</feature>
<dbReference type="SUPFAM" id="SSF51182">
    <property type="entry name" value="RmlC-like cupins"/>
    <property type="match status" value="1"/>
</dbReference>
<feature type="binding site" evidence="2">
    <location>
        <position position="107"/>
    </location>
    <ligand>
        <name>Mn(2+)</name>
        <dbReference type="ChEBI" id="CHEBI:29035"/>
        <label>1</label>
    </ligand>
</feature>
<dbReference type="InterPro" id="IPR006045">
    <property type="entry name" value="Cupin_1"/>
</dbReference>
<feature type="binding site" evidence="2">
    <location>
        <position position="289"/>
    </location>
    <ligand>
        <name>Mn(2+)</name>
        <dbReference type="ChEBI" id="CHEBI:29035"/>
        <label>2</label>
    </ligand>
</feature>
<feature type="binding site" evidence="2">
    <location>
        <position position="287"/>
    </location>
    <ligand>
        <name>Mn(2+)</name>
        <dbReference type="ChEBI" id="CHEBI:29035"/>
        <label>2</label>
    </ligand>
</feature>